<dbReference type="InParanoid" id="M1YXJ0"/>
<organism evidence="6 7">
    <name type="scientific">Nitrospina gracilis (strain 3/211)</name>
    <dbReference type="NCBI Taxonomy" id="1266370"/>
    <lineage>
        <taxon>Bacteria</taxon>
        <taxon>Pseudomonadati</taxon>
        <taxon>Nitrospinota/Tectimicrobiota group</taxon>
        <taxon>Nitrospinota</taxon>
        <taxon>Nitrospinia</taxon>
        <taxon>Nitrospinales</taxon>
        <taxon>Nitrospinaceae</taxon>
        <taxon>Nitrospina</taxon>
    </lineage>
</organism>
<gene>
    <name evidence="6" type="ORF">NITGR_250098</name>
</gene>
<dbReference type="SUPFAM" id="SSF88688">
    <property type="entry name" value="Families 57/38 glycoside transferase middle domain"/>
    <property type="match status" value="1"/>
</dbReference>
<dbReference type="SUPFAM" id="SSF88713">
    <property type="entry name" value="Glycoside hydrolase/deacetylase"/>
    <property type="match status" value="1"/>
</dbReference>
<evidence type="ECO:0000313" key="6">
    <source>
        <dbReference type="EMBL" id="CCQ90185.1"/>
    </source>
</evidence>
<dbReference type="CDD" id="cd10793">
    <property type="entry name" value="GH57N_TLGT_like"/>
    <property type="match status" value="1"/>
</dbReference>
<evidence type="ECO:0000313" key="7">
    <source>
        <dbReference type="Proteomes" id="UP000011704"/>
    </source>
</evidence>
<name>M1YXJ0_NITG3</name>
<keyword evidence="6" id="KW-0328">Glycosyltransferase</keyword>
<keyword evidence="7" id="KW-1185">Reference proteome</keyword>
<dbReference type="InterPro" id="IPR014718">
    <property type="entry name" value="GH-type_carb-bd"/>
</dbReference>
<evidence type="ECO:0000259" key="5">
    <source>
        <dbReference type="Pfam" id="PF09095"/>
    </source>
</evidence>
<dbReference type="Pfam" id="PF09094">
    <property type="entry name" value="AmyA-A_glucT_m"/>
    <property type="match status" value="1"/>
</dbReference>
<dbReference type="SUPFAM" id="SSF74650">
    <property type="entry name" value="Galactose mutarotase-like"/>
    <property type="match status" value="1"/>
</dbReference>
<protein>
    <submittedName>
        <fullName evidence="6">4-alpha-glucanotransferase</fullName>
        <ecNumber evidence="6">2.4.1.25</ecNumber>
    </submittedName>
</protein>
<evidence type="ECO:0000259" key="3">
    <source>
        <dbReference type="Pfam" id="PF03065"/>
    </source>
</evidence>
<dbReference type="InterPro" id="IPR004300">
    <property type="entry name" value="Glyco_hydro_57_N"/>
</dbReference>
<dbReference type="Proteomes" id="UP000011704">
    <property type="component" value="Unassembled WGS sequence"/>
</dbReference>
<dbReference type="Gene3D" id="2.70.98.10">
    <property type="match status" value="1"/>
</dbReference>
<evidence type="ECO:0000256" key="1">
    <source>
        <dbReference type="ARBA" id="ARBA00006821"/>
    </source>
</evidence>
<dbReference type="Pfam" id="PF09095">
    <property type="entry name" value="AmyA-gluTrfs_C"/>
    <property type="match status" value="1"/>
</dbReference>
<accession>M1YXJ0</accession>
<dbReference type="InterPro" id="IPR011330">
    <property type="entry name" value="Glyco_hydro/deAcase_b/a-brl"/>
</dbReference>
<feature type="domain" description="Alpha-amylase/4-alpha-glucanotransferase central" evidence="4">
    <location>
        <begin position="314"/>
        <end position="393"/>
    </location>
</feature>
<dbReference type="Pfam" id="PF03065">
    <property type="entry name" value="Glyco_hydro_57"/>
    <property type="match status" value="1"/>
</dbReference>
<dbReference type="InterPro" id="IPR028995">
    <property type="entry name" value="Glyco_hydro_57/38_cen_sf"/>
</dbReference>
<dbReference type="STRING" id="1266370.NITGR_250098"/>
<dbReference type="InterPro" id="IPR015178">
    <property type="entry name" value="A-amylase/a-glucTrfase_central"/>
</dbReference>
<feature type="domain" description="Glycoside hydrolase family 57 N-terminal" evidence="3">
    <location>
        <begin position="8"/>
        <end position="270"/>
    </location>
</feature>
<dbReference type="EMBL" id="CAQJ01000028">
    <property type="protein sequence ID" value="CCQ90185.1"/>
    <property type="molecule type" value="Genomic_DNA"/>
</dbReference>
<comment type="caution">
    <text evidence="6">The sequence shown here is derived from an EMBL/GenBank/DDBJ whole genome shotgun (WGS) entry which is preliminary data.</text>
</comment>
<dbReference type="Gene3D" id="3.20.110.20">
    <property type="match status" value="1"/>
</dbReference>
<reference evidence="6 7" key="1">
    <citation type="journal article" date="2013" name="Front. Microbiol.">
        <title>The genome of Nitrospina gracilis illuminates the metabolism and evolution of the major marine nitrite oxidizer.</title>
        <authorList>
            <person name="Luecker S."/>
            <person name="Nowka B."/>
            <person name="Rattei T."/>
            <person name="Spieck E."/>
            <person name="and Daims H."/>
        </authorList>
    </citation>
    <scope>NUCLEOTIDE SEQUENCE [LARGE SCALE GENOMIC DNA]</scope>
    <source>
        <strain evidence="6 7">3/211</strain>
    </source>
</reference>
<dbReference type="GO" id="GO:0005975">
    <property type="term" value="P:carbohydrate metabolic process"/>
    <property type="evidence" value="ECO:0007669"/>
    <property type="project" value="InterPro"/>
</dbReference>
<dbReference type="OrthoDB" id="9757977at2"/>
<dbReference type="GO" id="GO:0030246">
    <property type="term" value="F:carbohydrate binding"/>
    <property type="evidence" value="ECO:0007669"/>
    <property type="project" value="InterPro"/>
</dbReference>
<dbReference type="GO" id="GO:0004134">
    <property type="term" value="F:4-alpha-glucanotransferase activity"/>
    <property type="evidence" value="ECO:0007669"/>
    <property type="project" value="UniProtKB-EC"/>
</dbReference>
<dbReference type="InterPro" id="IPR015179">
    <property type="entry name" value="A-amylase/a-glucTrfase_C"/>
</dbReference>
<dbReference type="EC" id="2.4.1.25" evidence="6"/>
<dbReference type="PANTHER" id="PTHR36306">
    <property type="entry name" value="ALPHA-AMYLASE-RELATED-RELATED"/>
    <property type="match status" value="1"/>
</dbReference>
<dbReference type="RefSeq" id="WP_005007455.1">
    <property type="nucleotide sequence ID" value="NZ_HG422173.1"/>
</dbReference>
<proteinExistence type="inferred from homology"/>
<dbReference type="InterPro" id="IPR011013">
    <property type="entry name" value="Gal_mutarotase_sf_dom"/>
</dbReference>
<keyword evidence="2" id="KW-0119">Carbohydrate metabolism</keyword>
<evidence type="ECO:0000259" key="4">
    <source>
        <dbReference type="Pfam" id="PF09094"/>
    </source>
</evidence>
<dbReference type="AlphaFoldDB" id="M1YXJ0"/>
<keyword evidence="6" id="KW-0808">Transferase</keyword>
<evidence type="ECO:0000256" key="2">
    <source>
        <dbReference type="ARBA" id="ARBA00023277"/>
    </source>
</evidence>
<dbReference type="InterPro" id="IPR052046">
    <property type="entry name" value="GH57_Enzymes"/>
</dbReference>
<sequence length="722" mass="83114">MQKLKLLFGVHNHQPVGNFDHVFEELFEKSYRPYFDVLEPFEHLRTAAHFTGPLLEWIQKHRPDFFKLLRGMAQSGRLEIMSGGFYEPILSSLPEKDAIGQIRMMNEFIETEFGQTPRGLWLAERIWSPTLPSLLAQAGIEYTVLDDTHFYYAGLETDQISGHYITENQGHALKVFPISKTLRYSIPFDLPEKTIEHLKRFRDENGFDAVTYADDGEKFGGWPETYEWVYEKGYLKNLFGALEANRDWLETVTFGEYIQSTPPVGRVYLPMASYDEMMEWALPHRAASRFEDLKAQMKERGMDEDGYRTFLRGGQWDNFLTKYEESNLMHKKMLYVSRKVHRLTPDQQKESGALRELYRGQCNCAQWHGLFGGLYLNYLRHALYNHLIAAENIADHLLDGNDRGLNVDVLDYNHDGHEEVIVSSRALTAGIVPACGGALFELDCRPLCFNLSNVLKRREEAYHRRLETAQATHAGDEAAQPASIHDRVKVKEAGLKDRLFYDAQERYSFMERFLPLNTTLEAMKSSRYRELGDFVGKPYAVVRNKETGTHASFELELQREGRVMDDAGAHPVKLNKRYVFSPDLGEMMVAVTVANAGDRVLKVLWAEEFNFTLLAGDAPDRYYVSPGFGSERPRMNSEGELEKVGSFGLRDEAFGFALWLESQSTARWWWYPVETVSQSEEGFERTYQGSCLLNLQALRLNAGEKFETVWQLKVRVEGEEIP</sequence>
<dbReference type="PANTHER" id="PTHR36306:SF1">
    <property type="entry name" value="ALPHA-AMYLASE-RELATED"/>
    <property type="match status" value="1"/>
</dbReference>
<feature type="domain" description="Alpha-amylase/4-alpha-glucanotransferase C-terminal" evidence="5">
    <location>
        <begin position="411"/>
        <end position="699"/>
    </location>
</feature>
<comment type="similarity">
    <text evidence="1">Belongs to the glycosyl hydrolase 57 family.</text>
</comment>
<dbReference type="HOGENOM" id="CLU_026700_0_0_0"/>